<accession>A0AAV0B9C0</accession>
<keyword evidence="2" id="KW-1185">Reference proteome</keyword>
<comment type="caution">
    <text evidence="1">The sequence shown here is derived from an EMBL/GenBank/DDBJ whole genome shotgun (WGS) entry which is preliminary data.</text>
</comment>
<dbReference type="EMBL" id="CALTRL010003865">
    <property type="protein sequence ID" value="CAH7682118.1"/>
    <property type="molecule type" value="Genomic_DNA"/>
</dbReference>
<evidence type="ECO:0000313" key="2">
    <source>
        <dbReference type="Proteomes" id="UP001153365"/>
    </source>
</evidence>
<gene>
    <name evidence="1" type="ORF">PPACK8108_LOCUS14836</name>
</gene>
<evidence type="ECO:0000313" key="1">
    <source>
        <dbReference type="EMBL" id="CAH7682118.1"/>
    </source>
</evidence>
<protein>
    <submittedName>
        <fullName evidence="1">Expressed protein</fullName>
    </submittedName>
</protein>
<proteinExistence type="predicted"/>
<organism evidence="1 2">
    <name type="scientific">Phakopsora pachyrhizi</name>
    <name type="common">Asian soybean rust disease fungus</name>
    <dbReference type="NCBI Taxonomy" id="170000"/>
    <lineage>
        <taxon>Eukaryota</taxon>
        <taxon>Fungi</taxon>
        <taxon>Dikarya</taxon>
        <taxon>Basidiomycota</taxon>
        <taxon>Pucciniomycotina</taxon>
        <taxon>Pucciniomycetes</taxon>
        <taxon>Pucciniales</taxon>
        <taxon>Phakopsoraceae</taxon>
        <taxon>Phakopsora</taxon>
    </lineage>
</organism>
<dbReference type="AlphaFoldDB" id="A0AAV0B9C0"/>
<dbReference type="Proteomes" id="UP001153365">
    <property type="component" value="Unassembled WGS sequence"/>
</dbReference>
<name>A0AAV0B9C0_PHAPC</name>
<sequence>MDPNRLRMIKLIKDYLRSYNRLVAYLRMIHENGNILNLSNKTKLISKAIDSFDGSDVLSNEGKVEIFKLGRAACFKVWVSCNDYWMNNQELVECERELWRSGVWPNLRKGDLCWNLAIGDFGNEGRLIFDGSYCRDLGFEVDEIGHLPSWLNMMQFPVAYFHKLIFNSHPSSMIVYLDLSRFKRQITKNMKLIKDQVDFNSTLNRYRLQKWIYRTEFNISEEKPVIGDGTGDLKNQNTIDPSWYGSCVIEIESTSEKVKEVMHVIGSVESLRCYLISCLRGYLFIYLFY</sequence>
<reference evidence="1" key="1">
    <citation type="submission" date="2022-06" db="EMBL/GenBank/DDBJ databases">
        <authorList>
            <consortium name="SYNGENTA / RWTH Aachen University"/>
        </authorList>
    </citation>
    <scope>NUCLEOTIDE SEQUENCE</scope>
</reference>